<evidence type="ECO:0000313" key="5">
    <source>
        <dbReference type="Proteomes" id="UP001187192"/>
    </source>
</evidence>
<dbReference type="Proteomes" id="UP001187192">
    <property type="component" value="Unassembled WGS sequence"/>
</dbReference>
<evidence type="ECO:0000256" key="3">
    <source>
        <dbReference type="RuleBase" id="RU003690"/>
    </source>
</evidence>
<accession>A0AA88A1Z4</accession>
<evidence type="ECO:0008006" key="6">
    <source>
        <dbReference type="Google" id="ProtNLM"/>
    </source>
</evidence>
<dbReference type="EMBL" id="BTGU01000019">
    <property type="protein sequence ID" value="GMN44807.1"/>
    <property type="molecule type" value="Genomic_DNA"/>
</dbReference>
<sequence length="274" mass="31367">MSQCPSSCLELSTTVFLTRLWGFPVSQVLDPLVYGDYPHEMQNCTGLELPRFSAREKELLRSTSLDFIGINHYSTFYVRDCIYSACSYGCNRPIQGFLETTAERDGTPIGQPTGKARFFVVPRGMENVIDYVKQRYNNMIMFVTENGFASPIRENEQMEDLLQDLNRVKYHKVYLSALASAVRNGANVHGYFVWSLMDNFEWADGYDSRFGLYYVDQASLERSPKLSARWFNNFLTNYSASHSNKEEFRKNSVGKRDNVSLITSISKAKEVEAS</sequence>
<dbReference type="SUPFAM" id="SSF51445">
    <property type="entry name" value="(Trans)glycosidases"/>
    <property type="match status" value="1"/>
</dbReference>
<dbReference type="InterPro" id="IPR001360">
    <property type="entry name" value="Glyco_hydro_1"/>
</dbReference>
<dbReference type="PRINTS" id="PR00131">
    <property type="entry name" value="GLHYDRLASE1"/>
</dbReference>
<dbReference type="AlphaFoldDB" id="A0AA88A1Z4"/>
<dbReference type="GO" id="GO:0005975">
    <property type="term" value="P:carbohydrate metabolic process"/>
    <property type="evidence" value="ECO:0007669"/>
    <property type="project" value="InterPro"/>
</dbReference>
<dbReference type="InterPro" id="IPR018120">
    <property type="entry name" value="Glyco_hydro_1_AS"/>
</dbReference>
<organism evidence="4 5">
    <name type="scientific">Ficus carica</name>
    <name type="common">Common fig</name>
    <dbReference type="NCBI Taxonomy" id="3494"/>
    <lineage>
        <taxon>Eukaryota</taxon>
        <taxon>Viridiplantae</taxon>
        <taxon>Streptophyta</taxon>
        <taxon>Embryophyta</taxon>
        <taxon>Tracheophyta</taxon>
        <taxon>Spermatophyta</taxon>
        <taxon>Magnoliopsida</taxon>
        <taxon>eudicotyledons</taxon>
        <taxon>Gunneridae</taxon>
        <taxon>Pentapetalae</taxon>
        <taxon>rosids</taxon>
        <taxon>fabids</taxon>
        <taxon>Rosales</taxon>
        <taxon>Moraceae</taxon>
        <taxon>Ficeae</taxon>
        <taxon>Ficus</taxon>
    </lineage>
</organism>
<dbReference type="Pfam" id="PF00232">
    <property type="entry name" value="Glyco_hydro_1"/>
    <property type="match status" value="1"/>
</dbReference>
<proteinExistence type="inferred from homology"/>
<dbReference type="PANTHER" id="PTHR10353">
    <property type="entry name" value="GLYCOSYL HYDROLASE"/>
    <property type="match status" value="1"/>
</dbReference>
<evidence type="ECO:0000256" key="1">
    <source>
        <dbReference type="ARBA" id="ARBA00010838"/>
    </source>
</evidence>
<dbReference type="PROSITE" id="PS00572">
    <property type="entry name" value="GLYCOSYL_HYDROL_F1_1"/>
    <property type="match status" value="1"/>
</dbReference>
<comment type="caution">
    <text evidence="4">The sequence shown here is derived from an EMBL/GenBank/DDBJ whole genome shotgun (WGS) entry which is preliminary data.</text>
</comment>
<protein>
    <recommendedName>
        <fullName evidence="6">Beta-glucosidase</fullName>
    </recommendedName>
</protein>
<gene>
    <name evidence="4" type="ORF">TIFTF001_013999</name>
</gene>
<dbReference type="GO" id="GO:0008422">
    <property type="term" value="F:beta-glucosidase activity"/>
    <property type="evidence" value="ECO:0007669"/>
    <property type="project" value="TreeGrafter"/>
</dbReference>
<dbReference type="Gene3D" id="3.20.20.80">
    <property type="entry name" value="Glycosidases"/>
    <property type="match status" value="1"/>
</dbReference>
<reference evidence="4" key="1">
    <citation type="submission" date="2023-07" db="EMBL/GenBank/DDBJ databases">
        <title>draft genome sequence of fig (Ficus carica).</title>
        <authorList>
            <person name="Takahashi T."/>
            <person name="Nishimura K."/>
        </authorList>
    </citation>
    <scope>NUCLEOTIDE SEQUENCE</scope>
</reference>
<name>A0AA88A1Z4_FICCA</name>
<keyword evidence="5" id="KW-1185">Reference proteome</keyword>
<comment type="similarity">
    <text evidence="1 3">Belongs to the glycosyl hydrolase 1 family.</text>
</comment>
<dbReference type="InterPro" id="IPR017853">
    <property type="entry name" value="GH"/>
</dbReference>
<evidence type="ECO:0000313" key="4">
    <source>
        <dbReference type="EMBL" id="GMN44807.1"/>
    </source>
</evidence>
<dbReference type="PANTHER" id="PTHR10353:SF175">
    <property type="entry name" value="BETA-GLUCOSIDASE 18-LIKE ISOFORM X1"/>
    <property type="match status" value="1"/>
</dbReference>
<evidence type="ECO:0000256" key="2">
    <source>
        <dbReference type="PROSITE-ProRule" id="PRU10055"/>
    </source>
</evidence>
<feature type="active site" description="Nucleophile" evidence="2">
    <location>
        <position position="145"/>
    </location>
</feature>